<evidence type="ECO:0000256" key="2">
    <source>
        <dbReference type="SAM" id="MobiDB-lite"/>
    </source>
</evidence>
<dbReference type="PROSITE" id="PS50102">
    <property type="entry name" value="RRM"/>
    <property type="match status" value="1"/>
</dbReference>
<dbReference type="InterPro" id="IPR000504">
    <property type="entry name" value="RRM_dom"/>
</dbReference>
<feature type="region of interest" description="Disordered" evidence="2">
    <location>
        <begin position="1244"/>
        <end position="1279"/>
    </location>
</feature>
<evidence type="ECO:0000259" key="4">
    <source>
        <dbReference type="PROSITE" id="PS51286"/>
    </source>
</evidence>
<name>A0ABP0HHE7_9DINO</name>
<proteinExistence type="predicted"/>
<dbReference type="Pfam" id="PF00076">
    <property type="entry name" value="RRM_1"/>
    <property type="match status" value="1"/>
</dbReference>
<dbReference type="PANTHER" id="PTHR21228">
    <property type="entry name" value="FAST LEU-RICH DOMAIN-CONTAINING"/>
    <property type="match status" value="1"/>
</dbReference>
<feature type="domain" description="RRM" evidence="3">
    <location>
        <begin position="1123"/>
        <end position="1196"/>
    </location>
</feature>
<protein>
    <submittedName>
        <fullName evidence="5">Chloroplastic (AtRAP)</fullName>
    </submittedName>
</protein>
<evidence type="ECO:0000256" key="1">
    <source>
        <dbReference type="PROSITE-ProRule" id="PRU00176"/>
    </source>
</evidence>
<dbReference type="EMBL" id="CAXAMM010000925">
    <property type="protein sequence ID" value="CAK8989626.1"/>
    <property type="molecule type" value="Genomic_DNA"/>
</dbReference>
<gene>
    <name evidence="5" type="ORF">SCF082_LOCUS1892</name>
</gene>
<reference evidence="5 6" key="1">
    <citation type="submission" date="2024-02" db="EMBL/GenBank/DDBJ databases">
        <authorList>
            <person name="Chen Y."/>
            <person name="Shah S."/>
            <person name="Dougan E. K."/>
            <person name="Thang M."/>
            <person name="Chan C."/>
        </authorList>
    </citation>
    <scope>NUCLEOTIDE SEQUENCE [LARGE SCALE GENOMIC DNA]</scope>
</reference>
<dbReference type="SUPFAM" id="SSF54928">
    <property type="entry name" value="RNA-binding domain, RBD"/>
    <property type="match status" value="1"/>
</dbReference>
<accession>A0ABP0HHE7</accession>
<evidence type="ECO:0000313" key="5">
    <source>
        <dbReference type="EMBL" id="CAK8989626.1"/>
    </source>
</evidence>
<dbReference type="InterPro" id="IPR050870">
    <property type="entry name" value="FAST_kinase"/>
</dbReference>
<keyword evidence="1" id="KW-0694">RNA-binding</keyword>
<dbReference type="Gene3D" id="3.30.70.330">
    <property type="match status" value="1"/>
</dbReference>
<dbReference type="PANTHER" id="PTHR21228:SF40">
    <property type="entry name" value="LD45607P"/>
    <property type="match status" value="1"/>
</dbReference>
<evidence type="ECO:0000313" key="6">
    <source>
        <dbReference type="Proteomes" id="UP001642464"/>
    </source>
</evidence>
<dbReference type="InterPro" id="IPR012677">
    <property type="entry name" value="Nucleotide-bd_a/b_plait_sf"/>
</dbReference>
<dbReference type="PROSITE" id="PS51286">
    <property type="entry name" value="RAP"/>
    <property type="match status" value="1"/>
</dbReference>
<comment type="caution">
    <text evidence="5">The sequence shown here is derived from an EMBL/GenBank/DDBJ whole genome shotgun (WGS) entry which is preliminary data.</text>
</comment>
<dbReference type="Proteomes" id="UP001642464">
    <property type="component" value="Unassembled WGS sequence"/>
</dbReference>
<feature type="domain" description="RAP" evidence="4">
    <location>
        <begin position="861"/>
        <end position="919"/>
    </location>
</feature>
<dbReference type="InterPro" id="IPR013584">
    <property type="entry name" value="RAP"/>
</dbReference>
<keyword evidence="6" id="KW-1185">Reference proteome</keyword>
<dbReference type="Pfam" id="PF08373">
    <property type="entry name" value="RAP"/>
    <property type="match status" value="1"/>
</dbReference>
<dbReference type="InterPro" id="IPR058917">
    <property type="entry name" value="RESC6_dom"/>
</dbReference>
<sequence length="1279" mass="144134">MSALVRATTGRCYIFRRSLVAYREHVSHVTIIPLDSPIKEEDGKLKELRETLLKNHDTSKVDEVLKPLSTAGDERPMSRSGFLLTLKSLQWLQTQANIPVTDLNEFWVLLEDVRREQTELFLPCHLAEILSLLAKCQRPSTELVRLVSQRCRRLHKSFSAEEIGGILRAYSTLGFASVGTISMLGSRLASLLHDPSDTVKGWHLVALAGAYPTLHMSWKKSKHRDQELKMWKAVTVALPQKLPEMSARHLAVLLNAFARMDFSSSGIHSNVSQMFSATANHLVPRIALNANAEFVPRELALISNAFAKTRAVACTGVGPLFKAVASTAMSQIQHCNQQDLSNLFNAFAQLSIRDPPLFDAGALVVISKIADFDPQHLCTTAHAFGKQQVVHQDMFKKIADASLRLLDRFTPLQLGNLAYGFGRLQVRHKQLVGSLSDEVIYRGTIGKTLQNASEVYRFELRTLQNLTQAFSRLMVADHRLYFVLFDMTRQRVREFARRVKDTEAEQDVNASVHTVVDKSRVSAAANRGEDIEILTGRGLSMMLSAFAKSQADFHSLLRWVPHQVTSLQGQYSTTQLANIFNSCSKLGIKHAAMYSELLSNAKPRIPQMSPKSLTMLLRSMSRAKLSSRTVTRHALKVISAKVGDLNTIDLCTALVGCSELNYRDERFLRLLASVVRTRMNEMTGSQLACACAAYAHMRIQHPAWFDAILFELFQRQSELSEKDATNVAYAMLLLAAVERHESKANEASSYPFDTHRGVLYSLLATTNEHRRDLSYPAIYQLQIVELYLRLLAPSVYEEMQQELKIMLAKARKVSVIVDDYMQSSSRLHRRISQWFTRVGLEHRSEVFVGPFMLDMLIGERVVVEVDGPTHFYRDTNTRTASSLLKASMLRAMGFHVKHLPYQEWQQCGNATRRTMYCSAFWKDVVAAHEQDFEGLHPRLPELVDILDVVVSWQTGEGPHPSTALLRERQPAQRLPAFYSEENELEEVVDRSLTGRTPQELLAAHEEAEAAMAADRDRQITAQQRMFLDQREERDQELQEELSKLFPRSKRREVRHSTTGIFDFESLEADTDSSDDEFETQKCGELAASADVTDGNSDDSEMFDSNMERRMLPLKSRRGGRSSYIIFVRNLPPGVEGQQLKHLFEEAGQIANIQVDQGPLPTATIGYVRQGVGFDAAELFHGRYLLGHELKVTVKAAESTAARKSDDDFWRQELRDMKQRGSLRNDPWLLGQFGEEECSFLLSPRHHRKGGTKGRLKGSGRGKGGFGPSAGMHSALAWDD</sequence>
<dbReference type="SMART" id="SM00360">
    <property type="entry name" value="RRM"/>
    <property type="match status" value="1"/>
</dbReference>
<feature type="compositionally biased region" description="Basic residues" evidence="2">
    <location>
        <begin position="1244"/>
        <end position="1259"/>
    </location>
</feature>
<dbReference type="Pfam" id="PF26188">
    <property type="entry name" value="RESC6"/>
    <property type="match status" value="2"/>
</dbReference>
<dbReference type="InterPro" id="IPR035979">
    <property type="entry name" value="RBD_domain_sf"/>
</dbReference>
<evidence type="ECO:0000259" key="3">
    <source>
        <dbReference type="PROSITE" id="PS50102"/>
    </source>
</evidence>
<organism evidence="5 6">
    <name type="scientific">Durusdinium trenchii</name>
    <dbReference type="NCBI Taxonomy" id="1381693"/>
    <lineage>
        <taxon>Eukaryota</taxon>
        <taxon>Sar</taxon>
        <taxon>Alveolata</taxon>
        <taxon>Dinophyceae</taxon>
        <taxon>Suessiales</taxon>
        <taxon>Symbiodiniaceae</taxon>
        <taxon>Durusdinium</taxon>
    </lineage>
</organism>
<dbReference type="SMART" id="SM00952">
    <property type="entry name" value="RAP"/>
    <property type="match status" value="1"/>
</dbReference>